<evidence type="ECO:0000256" key="1">
    <source>
        <dbReference type="ARBA" id="ARBA00008779"/>
    </source>
</evidence>
<comment type="PTM">
    <text evidence="5">The conversion to 3-oxoalanine (also known as C-formylglycine, FGly), of a serine or cysteine residue in prokaryotes and of a cysteine residue in eukaryotes, is critical for catalytic activity.</text>
</comment>
<dbReference type="InterPro" id="IPR050738">
    <property type="entry name" value="Sulfatase"/>
</dbReference>
<dbReference type="KEGG" id="ypa:YPA_2238"/>
<gene>
    <name evidence="8" type="ordered locus">YPA_2238</name>
</gene>
<evidence type="ECO:0000259" key="7">
    <source>
        <dbReference type="Pfam" id="PF00884"/>
    </source>
</evidence>
<dbReference type="InterPro" id="IPR017850">
    <property type="entry name" value="Alkaline_phosphatase_core_sf"/>
</dbReference>
<name>A0A0H2Y7P3_YERPA</name>
<dbReference type="PROSITE" id="PS00523">
    <property type="entry name" value="SULFATASE_1"/>
    <property type="match status" value="1"/>
</dbReference>
<dbReference type="GO" id="GO:0004065">
    <property type="term" value="F:arylsulfatase activity"/>
    <property type="evidence" value="ECO:0007669"/>
    <property type="project" value="TreeGrafter"/>
</dbReference>
<evidence type="ECO:0000313" key="8">
    <source>
        <dbReference type="EMBL" id="ABG14203.1"/>
    </source>
</evidence>
<dbReference type="GO" id="GO:0046872">
    <property type="term" value="F:metal ion binding"/>
    <property type="evidence" value="ECO:0007669"/>
    <property type="project" value="UniProtKB-KW"/>
</dbReference>
<comment type="similarity">
    <text evidence="1">Belongs to the sulfatase family.</text>
</comment>
<dbReference type="EMBL" id="CP000308">
    <property type="protein sequence ID" value="ABG14203.1"/>
    <property type="molecule type" value="Genomic_DNA"/>
</dbReference>
<keyword evidence="6" id="KW-0732">Signal</keyword>
<organism evidence="8 9">
    <name type="scientific">Yersinia pestis bv. Antiqua (strain Antiqua)</name>
    <dbReference type="NCBI Taxonomy" id="360102"/>
    <lineage>
        <taxon>Bacteria</taxon>
        <taxon>Pseudomonadati</taxon>
        <taxon>Pseudomonadota</taxon>
        <taxon>Gammaproteobacteria</taxon>
        <taxon>Enterobacterales</taxon>
        <taxon>Yersiniaceae</taxon>
        <taxon>Yersinia</taxon>
    </lineage>
</organism>
<proteinExistence type="inferred from homology"/>
<evidence type="ECO:0000256" key="6">
    <source>
        <dbReference type="SAM" id="SignalP"/>
    </source>
</evidence>
<evidence type="ECO:0000256" key="4">
    <source>
        <dbReference type="ARBA" id="ARBA00022837"/>
    </source>
</evidence>
<feature type="signal peptide" evidence="6">
    <location>
        <begin position="1"/>
        <end position="30"/>
    </location>
</feature>
<evidence type="ECO:0000256" key="5">
    <source>
        <dbReference type="PIRSR" id="PIRSR600917-52"/>
    </source>
</evidence>
<protein>
    <submittedName>
        <fullName evidence="8">Putative sulfatase</fullName>
    </submittedName>
</protein>
<dbReference type="PANTHER" id="PTHR42693:SF53">
    <property type="entry name" value="ENDO-4-O-SULFATASE"/>
    <property type="match status" value="1"/>
</dbReference>
<dbReference type="InterPro" id="IPR000917">
    <property type="entry name" value="Sulfatase_N"/>
</dbReference>
<keyword evidence="4" id="KW-0106">Calcium</keyword>
<dbReference type="FunFam" id="3.40.720.10:FF:000024">
    <property type="entry name" value="Sulfatase YdeN"/>
    <property type="match status" value="1"/>
</dbReference>
<reference evidence="8 9" key="1">
    <citation type="journal article" date="2006" name="J. Bacteriol.">
        <title>Complete genome sequence of Yersinia pestis strains Antiqua and Nepal516: evidence of gene reduction in an emerging pathogen.</title>
        <authorList>
            <person name="Chain P.S."/>
            <person name="Hu P."/>
            <person name="Malfatti S.A."/>
            <person name="Radnedge L."/>
            <person name="Larimer F."/>
            <person name="Vergez L.M."/>
            <person name="Worsham P."/>
            <person name="Chu M.C."/>
            <person name="Andersen G.L."/>
        </authorList>
    </citation>
    <scope>NUCLEOTIDE SEQUENCE [LARGE SCALE GENOMIC DNA]</scope>
    <source>
        <strain evidence="8 9">Antiqua</strain>
    </source>
</reference>
<dbReference type="Pfam" id="PF00884">
    <property type="entry name" value="Sulfatase"/>
    <property type="match status" value="1"/>
</dbReference>
<feature type="domain" description="Sulfatase N-terminal" evidence="7">
    <location>
        <begin position="58"/>
        <end position="407"/>
    </location>
</feature>
<feature type="chain" id="PRO_5002602187" evidence="6">
    <location>
        <begin position="31"/>
        <end position="557"/>
    </location>
</feature>
<dbReference type="PROSITE" id="PS00149">
    <property type="entry name" value="SULFATASE_2"/>
    <property type="match status" value="1"/>
</dbReference>
<feature type="modified residue" description="3-oxoalanine (Ser)" evidence="5">
    <location>
        <position position="132"/>
    </location>
</feature>
<dbReference type="Proteomes" id="UP000001971">
    <property type="component" value="Chromosome"/>
</dbReference>
<keyword evidence="2" id="KW-0479">Metal-binding</keyword>
<sequence precursor="true">MMNLKVNRSIISASISVILAAGVMGGPAYADDVKLKATNTNVAFADFTPKEYSTKNKPNIIVLTMDDLGYGQLPFDKTSFDPKSMEDRDVVDTYKIGIDKAIEAAKKSTPTLLSLMDEGVRLTNGYVAHGVSGPSRAAIMTGRSPARFGVYSNTDAQNGISLEETFLPELLQNNGYYTAAIGKWHLSKISNVPVPEAEQTRDYHDNFTTYSADEWQPQNRGFQYFMGYHAAGTAYYNSPSLFHNKERVKAKGYISDQLTDEAIGVANRAKSLDEPFMMYLAYSAPHLPNDNPAPDEYQKHFNTGSQTADNFYASVYSVDQGVKRLLEQLKKNGQYDNTIIMFTSDNGAVIDGPLPLNGNQKGYKSQTFPGGTHTPMFIWWKGKLQTGNYDKLISAMDFMPTALEAAEIDAPNNLDGVSLLPYLTGKSKAEPHKYLTWVTSYTHWFDEENIPFWDGYHKFVRNESNEYPKNPNTEDLSQFSYTIRSNDYSLTYTYEGNKLNLYKLSDLNQKQDLASTHPDVVKVMQAEMRNFINQSQSPVSEVNQDKFNKIKQSLGMN</sequence>
<dbReference type="Gene3D" id="3.40.720.10">
    <property type="entry name" value="Alkaline Phosphatase, subunit A"/>
    <property type="match status" value="1"/>
</dbReference>
<dbReference type="InterPro" id="IPR024607">
    <property type="entry name" value="Sulfatase_CS"/>
</dbReference>
<keyword evidence="3" id="KW-0378">Hydrolase</keyword>
<accession>A0A0H2Y7P3</accession>
<evidence type="ECO:0000256" key="3">
    <source>
        <dbReference type="ARBA" id="ARBA00022801"/>
    </source>
</evidence>
<dbReference type="PANTHER" id="PTHR42693">
    <property type="entry name" value="ARYLSULFATASE FAMILY MEMBER"/>
    <property type="match status" value="1"/>
</dbReference>
<dbReference type="SUPFAM" id="SSF53649">
    <property type="entry name" value="Alkaline phosphatase-like"/>
    <property type="match status" value="1"/>
</dbReference>
<dbReference type="AlphaFoldDB" id="A0A0H2Y7P3"/>
<evidence type="ECO:0000313" key="9">
    <source>
        <dbReference type="Proteomes" id="UP000001971"/>
    </source>
</evidence>
<evidence type="ECO:0000256" key="2">
    <source>
        <dbReference type="ARBA" id="ARBA00022723"/>
    </source>
</evidence>